<sequence>MENKKSYVGCWILMLFMLAAGKVCAQADEFATWSMVRLNHQLRNDLRLSGAVEFRSKDDLKMADRWGGEIGLMYTVLSWLKVEGVYEVHYRNLGEDKGWKFRHRYNLGAQGTVGCGNFKVSLRERFQQTFSGGEVENRLRSRLKISYALDKPKLSLYFAPELYQPIGDRAFFRVARMRYRPGVEITCSKRCALDVFYCRQYESDNSRNIFGVEVKVAL</sequence>
<dbReference type="EMBL" id="JACSPQ010000010">
    <property type="protein sequence ID" value="MBD8002476.1"/>
    <property type="molecule type" value="Genomic_DNA"/>
</dbReference>
<keyword evidence="3" id="KW-1185">Reference proteome</keyword>
<dbReference type="RefSeq" id="WP_178256096.1">
    <property type="nucleotide sequence ID" value="NZ_JACSPQ010000010.1"/>
</dbReference>
<feature type="chain" id="PRO_5045793384" evidence="1">
    <location>
        <begin position="26"/>
        <end position="218"/>
    </location>
</feature>
<feature type="signal peptide" evidence="1">
    <location>
        <begin position="1"/>
        <end position="25"/>
    </location>
</feature>
<evidence type="ECO:0000313" key="3">
    <source>
        <dbReference type="Proteomes" id="UP000616346"/>
    </source>
</evidence>
<reference evidence="2 3" key="1">
    <citation type="submission" date="2020-08" db="EMBL/GenBank/DDBJ databases">
        <title>A Genomic Blueprint of the Chicken Gut Microbiome.</title>
        <authorList>
            <person name="Gilroy R."/>
            <person name="Ravi A."/>
            <person name="Getino M."/>
            <person name="Pursley I."/>
            <person name="Horton D.L."/>
            <person name="Alikhan N.-F."/>
            <person name="Baker D."/>
            <person name="Gharbi K."/>
            <person name="Hall N."/>
            <person name="Watson M."/>
            <person name="Adriaenssens E.M."/>
            <person name="Foster-Nyarko E."/>
            <person name="Jarju S."/>
            <person name="Secka A."/>
            <person name="Antonio M."/>
            <person name="Oren A."/>
            <person name="Chaudhuri R."/>
            <person name="La Ragione R.M."/>
            <person name="Hildebrand F."/>
            <person name="Pallen M.J."/>
        </authorList>
    </citation>
    <scope>NUCLEOTIDE SEQUENCE [LARGE SCALE GENOMIC DNA]</scope>
    <source>
        <strain evidence="2 3">Sa1YUN3</strain>
    </source>
</reference>
<name>A0ABR8VCJ7_9BACT</name>
<protein>
    <submittedName>
        <fullName evidence="2">DUF2490 domain-containing protein</fullName>
    </submittedName>
</protein>
<organism evidence="2 3">
    <name type="scientific">Phocaeicola faecium</name>
    <dbReference type="NCBI Taxonomy" id="2762213"/>
    <lineage>
        <taxon>Bacteria</taxon>
        <taxon>Pseudomonadati</taxon>
        <taxon>Bacteroidota</taxon>
        <taxon>Bacteroidia</taxon>
        <taxon>Bacteroidales</taxon>
        <taxon>Bacteroidaceae</taxon>
        <taxon>Phocaeicola</taxon>
    </lineage>
</organism>
<gene>
    <name evidence="2" type="ORF">H9626_09665</name>
</gene>
<dbReference type="Pfam" id="PF10677">
    <property type="entry name" value="DUF2490"/>
    <property type="match status" value="1"/>
</dbReference>
<proteinExistence type="predicted"/>
<evidence type="ECO:0000256" key="1">
    <source>
        <dbReference type="SAM" id="SignalP"/>
    </source>
</evidence>
<accession>A0ABR8VCJ7</accession>
<keyword evidence="1" id="KW-0732">Signal</keyword>
<evidence type="ECO:0000313" key="2">
    <source>
        <dbReference type="EMBL" id="MBD8002476.1"/>
    </source>
</evidence>
<dbReference type="InterPro" id="IPR019619">
    <property type="entry name" value="DUF2490"/>
</dbReference>
<dbReference type="Proteomes" id="UP000616346">
    <property type="component" value="Unassembled WGS sequence"/>
</dbReference>
<comment type="caution">
    <text evidence="2">The sequence shown here is derived from an EMBL/GenBank/DDBJ whole genome shotgun (WGS) entry which is preliminary data.</text>
</comment>